<dbReference type="Proteomes" id="UP000823851">
    <property type="component" value="Unassembled WGS sequence"/>
</dbReference>
<evidence type="ECO:0000313" key="2">
    <source>
        <dbReference type="EMBL" id="HJD31784.1"/>
    </source>
</evidence>
<reference evidence="2" key="2">
    <citation type="submission" date="2021-04" db="EMBL/GenBank/DDBJ databases">
        <authorList>
            <person name="Gilroy R."/>
        </authorList>
    </citation>
    <scope>NUCLEOTIDE SEQUENCE</scope>
    <source>
        <strain evidence="2">ChiHjej8B7-25341</strain>
    </source>
</reference>
<sequence length="280" mass="31679">MIGLLCAAAVFFLCAALYDSNRFAVREYHIRCRGLKRKYRFVMLSDLHNKCYGKHNEKLLAAIEEQKPESILIAGDMLTSETPERFGPALELVEKLAERYPVYYANGNHEYRMKTEEAHYGTGYRRYHARLERKGVVFLENDSVLLPEAGIRIYGVEIGREYYKKLKGTPMDGRYLKKLLGKPSKGDYHILIAHHPDYFTAYADWGADLVLSGHVHGGIMRLPLLGGVISPTLRLFPKYDGGLFQEGSSTMILGRGLGSHTVPIRIFNPGELVVAELEPQ</sequence>
<accession>A0A9D2U0H4</accession>
<gene>
    <name evidence="2" type="ORF">H9912_07555</name>
</gene>
<dbReference type="InterPro" id="IPR004843">
    <property type="entry name" value="Calcineurin-like_PHP"/>
</dbReference>
<dbReference type="SUPFAM" id="SSF56300">
    <property type="entry name" value="Metallo-dependent phosphatases"/>
    <property type="match status" value="1"/>
</dbReference>
<dbReference type="PANTHER" id="PTHR31302">
    <property type="entry name" value="TRANSMEMBRANE PROTEIN WITH METALLOPHOSPHOESTERASE DOMAIN-RELATED"/>
    <property type="match status" value="1"/>
</dbReference>
<evidence type="ECO:0000259" key="1">
    <source>
        <dbReference type="Pfam" id="PF00149"/>
    </source>
</evidence>
<dbReference type="Pfam" id="PF00149">
    <property type="entry name" value="Metallophos"/>
    <property type="match status" value="1"/>
</dbReference>
<feature type="domain" description="Calcineurin-like phosphoesterase" evidence="1">
    <location>
        <begin position="40"/>
        <end position="217"/>
    </location>
</feature>
<dbReference type="GO" id="GO:0016787">
    <property type="term" value="F:hydrolase activity"/>
    <property type="evidence" value="ECO:0007669"/>
    <property type="project" value="InterPro"/>
</dbReference>
<dbReference type="Gene3D" id="3.60.21.10">
    <property type="match status" value="1"/>
</dbReference>
<dbReference type="InterPro" id="IPR029052">
    <property type="entry name" value="Metallo-depent_PP-like"/>
</dbReference>
<name>A0A9D2U0H4_9FIRM</name>
<dbReference type="AlphaFoldDB" id="A0A9D2U0H4"/>
<reference evidence="2" key="1">
    <citation type="journal article" date="2021" name="PeerJ">
        <title>Extensive microbial diversity within the chicken gut microbiome revealed by metagenomics and culture.</title>
        <authorList>
            <person name="Gilroy R."/>
            <person name="Ravi A."/>
            <person name="Getino M."/>
            <person name="Pursley I."/>
            <person name="Horton D.L."/>
            <person name="Alikhan N.F."/>
            <person name="Baker D."/>
            <person name="Gharbi K."/>
            <person name="Hall N."/>
            <person name="Watson M."/>
            <person name="Adriaenssens E.M."/>
            <person name="Foster-Nyarko E."/>
            <person name="Jarju S."/>
            <person name="Secka A."/>
            <person name="Antonio M."/>
            <person name="Oren A."/>
            <person name="Chaudhuri R.R."/>
            <person name="La Ragione R."/>
            <person name="Hildebrand F."/>
            <person name="Pallen M.J."/>
        </authorList>
    </citation>
    <scope>NUCLEOTIDE SEQUENCE</scope>
    <source>
        <strain evidence="2">ChiHjej8B7-25341</strain>
    </source>
</reference>
<dbReference type="PANTHER" id="PTHR31302:SF0">
    <property type="entry name" value="TRANSMEMBRANE PROTEIN WITH METALLOPHOSPHOESTERASE DOMAIN"/>
    <property type="match status" value="1"/>
</dbReference>
<organism evidence="2 3">
    <name type="scientific">Candidatus Eisenbergiella stercorigallinarum</name>
    <dbReference type="NCBI Taxonomy" id="2838557"/>
    <lineage>
        <taxon>Bacteria</taxon>
        <taxon>Bacillati</taxon>
        <taxon>Bacillota</taxon>
        <taxon>Clostridia</taxon>
        <taxon>Lachnospirales</taxon>
        <taxon>Lachnospiraceae</taxon>
        <taxon>Eisenbergiella</taxon>
    </lineage>
</organism>
<evidence type="ECO:0000313" key="3">
    <source>
        <dbReference type="Proteomes" id="UP000823851"/>
    </source>
</evidence>
<proteinExistence type="predicted"/>
<protein>
    <submittedName>
        <fullName evidence="2">Metallophosphoesterase</fullName>
    </submittedName>
</protein>
<dbReference type="InterPro" id="IPR051158">
    <property type="entry name" value="Metallophosphoesterase_sf"/>
</dbReference>
<dbReference type="EMBL" id="DWUW01000211">
    <property type="protein sequence ID" value="HJD31784.1"/>
    <property type="molecule type" value="Genomic_DNA"/>
</dbReference>
<comment type="caution">
    <text evidence="2">The sequence shown here is derived from an EMBL/GenBank/DDBJ whole genome shotgun (WGS) entry which is preliminary data.</text>
</comment>